<keyword evidence="1" id="KW-1133">Transmembrane helix</keyword>
<feature type="transmembrane region" description="Helical" evidence="1">
    <location>
        <begin position="69"/>
        <end position="91"/>
    </location>
</feature>
<evidence type="ECO:0000313" key="3">
    <source>
        <dbReference type="Proteomes" id="UP001221757"/>
    </source>
</evidence>
<keyword evidence="3" id="KW-1185">Reference proteome</keyword>
<feature type="transmembrane region" description="Helical" evidence="1">
    <location>
        <begin position="136"/>
        <end position="155"/>
    </location>
</feature>
<organism evidence="2 3">
    <name type="scientific">Mycena rosella</name>
    <name type="common">Pink bonnet</name>
    <name type="synonym">Agaricus rosellus</name>
    <dbReference type="NCBI Taxonomy" id="1033263"/>
    <lineage>
        <taxon>Eukaryota</taxon>
        <taxon>Fungi</taxon>
        <taxon>Dikarya</taxon>
        <taxon>Basidiomycota</taxon>
        <taxon>Agaricomycotina</taxon>
        <taxon>Agaricomycetes</taxon>
        <taxon>Agaricomycetidae</taxon>
        <taxon>Agaricales</taxon>
        <taxon>Marasmiineae</taxon>
        <taxon>Mycenaceae</taxon>
        <taxon>Mycena</taxon>
    </lineage>
</organism>
<dbReference type="AlphaFoldDB" id="A0AAD7D393"/>
<keyword evidence="1" id="KW-0812">Transmembrane</keyword>
<feature type="transmembrane region" description="Helical" evidence="1">
    <location>
        <begin position="16"/>
        <end position="36"/>
    </location>
</feature>
<evidence type="ECO:0000313" key="2">
    <source>
        <dbReference type="EMBL" id="KAJ7676216.1"/>
    </source>
</evidence>
<dbReference type="Proteomes" id="UP001221757">
    <property type="component" value="Unassembled WGS sequence"/>
</dbReference>
<sequence>MLIFRTYALYERNRRVLALMVTISAGVIAVGIWSVLAGPGAVGGDEVAELRLYIGCSSSVSASQSFGLAAAWAGMGVFDSTIFSLTLYRALSKRRSQGLDLLTVLIRDGSIYFGVMVMATLSNILTFIYGGPYTRGLPTTFINVISSIMISRLMLNLRDPALSSMSGRFSRSTTLTGNALFSTYINSNGPAPGRDEP</sequence>
<gene>
    <name evidence="2" type="ORF">B0H17DRAFT_1080517</name>
</gene>
<dbReference type="EMBL" id="JARKIE010000145">
    <property type="protein sequence ID" value="KAJ7676216.1"/>
    <property type="molecule type" value="Genomic_DNA"/>
</dbReference>
<comment type="caution">
    <text evidence="2">The sequence shown here is derived from an EMBL/GenBank/DDBJ whole genome shotgun (WGS) entry which is preliminary data.</text>
</comment>
<proteinExistence type="predicted"/>
<reference evidence="2" key="1">
    <citation type="submission" date="2023-03" db="EMBL/GenBank/DDBJ databases">
        <title>Massive genome expansion in bonnet fungi (Mycena s.s.) driven by repeated elements and novel gene families across ecological guilds.</title>
        <authorList>
            <consortium name="Lawrence Berkeley National Laboratory"/>
            <person name="Harder C.B."/>
            <person name="Miyauchi S."/>
            <person name="Viragh M."/>
            <person name="Kuo A."/>
            <person name="Thoen E."/>
            <person name="Andreopoulos B."/>
            <person name="Lu D."/>
            <person name="Skrede I."/>
            <person name="Drula E."/>
            <person name="Henrissat B."/>
            <person name="Morin E."/>
            <person name="Kohler A."/>
            <person name="Barry K."/>
            <person name="LaButti K."/>
            <person name="Morin E."/>
            <person name="Salamov A."/>
            <person name="Lipzen A."/>
            <person name="Mereny Z."/>
            <person name="Hegedus B."/>
            <person name="Baldrian P."/>
            <person name="Stursova M."/>
            <person name="Weitz H."/>
            <person name="Taylor A."/>
            <person name="Grigoriev I.V."/>
            <person name="Nagy L.G."/>
            <person name="Martin F."/>
            <person name="Kauserud H."/>
        </authorList>
    </citation>
    <scope>NUCLEOTIDE SEQUENCE</scope>
    <source>
        <strain evidence="2">CBHHK067</strain>
    </source>
</reference>
<protein>
    <submittedName>
        <fullName evidence="2">Uncharacterized protein</fullName>
    </submittedName>
</protein>
<evidence type="ECO:0000256" key="1">
    <source>
        <dbReference type="SAM" id="Phobius"/>
    </source>
</evidence>
<accession>A0AAD7D393</accession>
<feature type="transmembrane region" description="Helical" evidence="1">
    <location>
        <begin position="111"/>
        <end position="130"/>
    </location>
</feature>
<keyword evidence="1" id="KW-0472">Membrane</keyword>
<name>A0AAD7D393_MYCRO</name>